<keyword evidence="5" id="KW-0324">Glycolysis</keyword>
<dbReference type="Pfam" id="PF00676">
    <property type="entry name" value="E1_dh"/>
    <property type="match status" value="1"/>
</dbReference>
<dbReference type="InterPro" id="IPR029061">
    <property type="entry name" value="THDP-binding"/>
</dbReference>
<dbReference type="Gene3D" id="3.40.50.12470">
    <property type="match status" value="1"/>
</dbReference>
<dbReference type="NCBIfam" id="NF008907">
    <property type="entry name" value="PRK12270.1"/>
    <property type="match status" value="1"/>
</dbReference>
<dbReference type="InterPro" id="IPR031717">
    <property type="entry name" value="ODO-1/KGD_C"/>
</dbReference>
<dbReference type="EC" id="1.2.4.2" evidence="2"/>
<evidence type="ECO:0000256" key="7">
    <source>
        <dbReference type="SAM" id="MobiDB-lite"/>
    </source>
</evidence>
<keyword evidence="3" id="KW-0560">Oxidoreductase</keyword>
<comment type="caution">
    <text evidence="9">The sequence shown here is derived from an EMBL/GenBank/DDBJ whole genome shotgun (WGS) entry which is preliminary data.</text>
</comment>
<evidence type="ECO:0000256" key="5">
    <source>
        <dbReference type="ARBA" id="ARBA00023152"/>
    </source>
</evidence>
<dbReference type="InterPro" id="IPR032106">
    <property type="entry name" value="2-oxogl_dehyd_N"/>
</dbReference>
<dbReference type="GO" id="GO:0006099">
    <property type="term" value="P:tricarboxylic acid cycle"/>
    <property type="evidence" value="ECO:0007669"/>
    <property type="project" value="TreeGrafter"/>
</dbReference>
<dbReference type="Proteomes" id="UP000053557">
    <property type="component" value="Unassembled WGS sequence"/>
</dbReference>
<dbReference type="GO" id="GO:0005829">
    <property type="term" value="C:cytosol"/>
    <property type="evidence" value="ECO:0007669"/>
    <property type="project" value="TreeGrafter"/>
</dbReference>
<dbReference type="Pfam" id="PF02779">
    <property type="entry name" value="Transket_pyr"/>
    <property type="match status" value="1"/>
</dbReference>
<dbReference type="SMART" id="SM00861">
    <property type="entry name" value="Transket_pyr"/>
    <property type="match status" value="1"/>
</dbReference>
<feature type="domain" description="Transketolase-like pyrimidine-binding" evidence="8">
    <location>
        <begin position="515"/>
        <end position="710"/>
    </location>
</feature>
<evidence type="ECO:0000256" key="3">
    <source>
        <dbReference type="ARBA" id="ARBA00023002"/>
    </source>
</evidence>
<dbReference type="CDD" id="cd02016">
    <property type="entry name" value="TPP_E1_OGDC_like"/>
    <property type="match status" value="1"/>
</dbReference>
<dbReference type="InterPro" id="IPR011603">
    <property type="entry name" value="2oxoglutarate_DH_E1"/>
</dbReference>
<dbReference type="PANTHER" id="PTHR23152">
    <property type="entry name" value="2-OXOGLUTARATE DEHYDROGENASE"/>
    <property type="match status" value="1"/>
</dbReference>
<gene>
    <name evidence="9" type="ORF">ATW55_10990</name>
</gene>
<feature type="compositionally biased region" description="Basic and acidic residues" evidence="7">
    <location>
        <begin position="864"/>
        <end position="879"/>
    </location>
</feature>
<dbReference type="Gene3D" id="3.40.50.11610">
    <property type="entry name" value="Multifunctional 2-oxoglutarate metabolism enzyme, C-terminal domain"/>
    <property type="match status" value="1"/>
</dbReference>
<evidence type="ECO:0000313" key="10">
    <source>
        <dbReference type="Proteomes" id="UP000053557"/>
    </source>
</evidence>
<dbReference type="SUPFAM" id="SSF52518">
    <property type="entry name" value="Thiamin diphosphate-binding fold (THDP-binding)"/>
    <property type="match status" value="2"/>
</dbReference>
<keyword evidence="4" id="KW-0786">Thiamine pyrophosphate</keyword>
<evidence type="ECO:0000313" key="9">
    <source>
        <dbReference type="EMBL" id="KUO95372.1"/>
    </source>
</evidence>
<dbReference type="GO" id="GO:0030976">
    <property type="term" value="F:thiamine pyrophosphate binding"/>
    <property type="evidence" value="ECO:0007669"/>
    <property type="project" value="InterPro"/>
</dbReference>
<dbReference type="InterPro" id="IPR001017">
    <property type="entry name" value="DH_E1"/>
</dbReference>
<dbReference type="Pfam" id="PF16870">
    <property type="entry name" value="OxoGdeHyase_C"/>
    <property type="match status" value="1"/>
</dbReference>
<dbReference type="PANTHER" id="PTHR23152:SF4">
    <property type="entry name" value="2-OXOADIPATE DEHYDROGENASE COMPLEX COMPONENT E1"/>
    <property type="match status" value="1"/>
</dbReference>
<dbReference type="AlphaFoldDB" id="A0A101XPT0"/>
<sequence>MEAKEAEEVLRQFAGPNVGYVEELYERFRKDPLSVDEETRAWFQTHAMPAPGLPQAVNHGETKRVLSAVPRQMSEGRFVLEHAHTASEEERAWLEGMLEKPSIEKREDLRRETLMRLLEVDEFEKFLHRVFPGQKRFSLEGLDMLVPMLDELVRAAAASGVKTVMMGMAHRGRLNVLAHVLGKPYGDIFSEFHTSPNKDLVPSEGSRGINDGWTGDVKYHLGAHRDLREDTVREVRIILANNPSHLEFVDPVVEGYARAAQDRRDRMGQPVFHQDHAMAVLVHGDAAFPGEGVVAETLNLSRLEGYQTGGTIHIIANNQLGFTAEAREGRSTHYASDLAKGFEIPVVHVDADDPDACLFAVQMAYAYRQHFHRDFLIDLVGYRRWGHNEMDDPFVTQPQMYEHITSHPVVRQIYGERLLSDGVVTSEEIERAVDLINKKLGEAFSAVKQGETRQMAPADTTFRAPQQDSIPPVSRERLQELNEALLSYPSSFAVYKKLEKTLERRRGVFRENGGVDFAHAESLAFAAILAEGTPIRLSGQDSQRGTFSQRNLVFHDRMVEKTHCPLQHLPQAKASFAVYNSPLSEAAVMGFEYGYTIQAKEALVIWEAQFGDFANAGQVIIDQFLSSGRSKWLQSSGLVLLLPHGYEGQGPEHSSARLERYLQLSAENNWRVAYPTTAAQYFHLLRSQAALLRVDPRPLIVMTPKSLLRHPQAQSTVGELAEGWFQPVLHEFTEKRDAVQQLILCSGKVAIDLLHALSTSPLSSEIALARVEQLYPFPASFLRDIFHAYKNLRQVVWAQEEPKNMGAWSYMAARLPEVLSKDVLIRYVGRPDRASPAEGVAGMHDYFQRQVVEEALRLSPDSADEAKERVTSDERYTRA</sequence>
<dbReference type="EMBL" id="LPVJ01000052">
    <property type="protein sequence ID" value="KUO95372.1"/>
    <property type="molecule type" value="Genomic_DNA"/>
</dbReference>
<name>A0A101XPT0_9BACL</name>
<dbReference type="GO" id="GO:0045252">
    <property type="term" value="C:oxoglutarate dehydrogenase complex"/>
    <property type="evidence" value="ECO:0007669"/>
    <property type="project" value="TreeGrafter"/>
</dbReference>
<dbReference type="NCBIfam" id="TIGR00239">
    <property type="entry name" value="2oxo_dh_E1"/>
    <property type="match status" value="1"/>
</dbReference>
<protein>
    <recommendedName>
        <fullName evidence="2">oxoglutarate dehydrogenase (succinyl-transferring)</fullName>
        <ecNumber evidence="2">1.2.4.2</ecNumber>
    </recommendedName>
</protein>
<comment type="catalytic activity">
    <reaction evidence="6">
        <text>N(6)-[(R)-lipoyl]-L-lysyl-[protein] + 2-oxoglutarate + H(+) = N(6)-[(R)-S(8)-succinyldihydrolipoyl]-L-lysyl-[protein] + CO2</text>
        <dbReference type="Rhea" id="RHEA:12188"/>
        <dbReference type="Rhea" id="RHEA-COMP:10474"/>
        <dbReference type="Rhea" id="RHEA-COMP:20092"/>
        <dbReference type="ChEBI" id="CHEBI:15378"/>
        <dbReference type="ChEBI" id="CHEBI:16526"/>
        <dbReference type="ChEBI" id="CHEBI:16810"/>
        <dbReference type="ChEBI" id="CHEBI:83099"/>
        <dbReference type="ChEBI" id="CHEBI:83120"/>
        <dbReference type="EC" id="1.2.4.2"/>
    </reaction>
</comment>
<evidence type="ECO:0000256" key="1">
    <source>
        <dbReference type="ARBA" id="ARBA00001964"/>
    </source>
</evidence>
<dbReference type="OrthoDB" id="9759785at2"/>
<dbReference type="FunFam" id="3.40.50.970:FF:000036">
    <property type="entry name" value="2-oxoglutarate dehydrogenase E1 component"/>
    <property type="match status" value="1"/>
</dbReference>
<comment type="cofactor">
    <cofactor evidence="1">
        <name>thiamine diphosphate</name>
        <dbReference type="ChEBI" id="CHEBI:58937"/>
    </cofactor>
</comment>
<dbReference type="Gene3D" id="3.40.50.970">
    <property type="match status" value="1"/>
</dbReference>
<evidence type="ECO:0000256" key="4">
    <source>
        <dbReference type="ARBA" id="ARBA00023052"/>
    </source>
</evidence>
<dbReference type="InterPro" id="IPR005475">
    <property type="entry name" value="Transketolase-like_Pyr-bd"/>
</dbReference>
<dbReference type="Pfam" id="PF16078">
    <property type="entry name" value="2-oxogl_dehyd_N"/>
    <property type="match status" value="1"/>
</dbReference>
<organism evidence="9 10">
    <name type="scientific">Ferroacidibacillus organovorans</name>
    <dbReference type="NCBI Taxonomy" id="1765683"/>
    <lineage>
        <taxon>Bacteria</taxon>
        <taxon>Bacillati</taxon>
        <taxon>Bacillota</taxon>
        <taxon>Bacilli</taxon>
        <taxon>Bacillales</taxon>
        <taxon>Alicyclobacillaceae</taxon>
        <taxon>Ferroacidibacillus</taxon>
    </lineage>
</organism>
<dbReference type="RefSeq" id="WP_067717521.1">
    <property type="nucleotide sequence ID" value="NZ_LPVJ01000052.1"/>
</dbReference>
<feature type="region of interest" description="Disordered" evidence="7">
    <location>
        <begin position="858"/>
        <end position="879"/>
    </location>
</feature>
<accession>A0A101XPT0</accession>
<dbReference type="NCBIfam" id="NF006914">
    <property type="entry name" value="PRK09404.1"/>
    <property type="match status" value="1"/>
</dbReference>
<dbReference type="GO" id="GO:0006096">
    <property type="term" value="P:glycolytic process"/>
    <property type="evidence" value="ECO:0007669"/>
    <property type="project" value="UniProtKB-KW"/>
</dbReference>
<reference evidence="9 10" key="1">
    <citation type="submission" date="2015-12" db="EMBL/GenBank/DDBJ databases">
        <title>Draft genome sequence of Acidibacillus ferrooxidans ITV001, isolated from a chalcopyrite acid mine drainage site in Brazil.</title>
        <authorList>
            <person name="Dall'Agnol H."/>
            <person name="Nancucheo I."/>
            <person name="Johnson B."/>
            <person name="Oliveira R."/>
            <person name="Leite L."/>
            <person name="Pylro V."/>
            <person name="Nunes G.L."/>
            <person name="Tzotzos G."/>
            <person name="Fernandes G.R."/>
            <person name="Dutra J."/>
            <person name="Orellana S.C."/>
            <person name="Oliveira G."/>
        </authorList>
    </citation>
    <scope>NUCLEOTIDE SEQUENCE [LARGE SCALE GENOMIC DNA]</scope>
    <source>
        <strain evidence="10">ITV01</strain>
    </source>
</reference>
<evidence type="ECO:0000259" key="8">
    <source>
        <dbReference type="SMART" id="SM00861"/>
    </source>
</evidence>
<proteinExistence type="predicted"/>
<evidence type="ECO:0000256" key="6">
    <source>
        <dbReference type="ARBA" id="ARBA00051911"/>
    </source>
</evidence>
<dbReference type="PIRSF" id="PIRSF000157">
    <property type="entry name" value="Oxoglu_dh_E1"/>
    <property type="match status" value="1"/>
</dbReference>
<dbReference type="GO" id="GO:0004591">
    <property type="term" value="F:oxoglutarate dehydrogenase (succinyl-transferring) activity"/>
    <property type="evidence" value="ECO:0007669"/>
    <property type="project" value="UniProtKB-EC"/>
</dbReference>
<dbReference type="InterPro" id="IPR042179">
    <property type="entry name" value="KGD_C_sf"/>
</dbReference>
<keyword evidence="10" id="KW-1185">Reference proteome</keyword>
<evidence type="ECO:0000256" key="2">
    <source>
        <dbReference type="ARBA" id="ARBA00012280"/>
    </source>
</evidence>